<feature type="compositionally biased region" description="Polar residues" evidence="1">
    <location>
        <begin position="236"/>
        <end position="247"/>
    </location>
</feature>
<evidence type="ECO:0000256" key="1">
    <source>
        <dbReference type="SAM" id="MobiDB-lite"/>
    </source>
</evidence>
<proteinExistence type="predicted"/>
<comment type="caution">
    <text evidence="2">The sequence shown here is derived from an EMBL/GenBank/DDBJ whole genome shotgun (WGS) entry which is preliminary data.</text>
</comment>
<keyword evidence="3" id="KW-1185">Reference proteome</keyword>
<dbReference type="AlphaFoldDB" id="A0A4D9DE06"/>
<feature type="compositionally biased region" description="Basic residues" evidence="1">
    <location>
        <begin position="252"/>
        <end position="271"/>
    </location>
</feature>
<organism evidence="2 3">
    <name type="scientific">Nannochloropsis salina CCMP1776</name>
    <dbReference type="NCBI Taxonomy" id="1027361"/>
    <lineage>
        <taxon>Eukaryota</taxon>
        <taxon>Sar</taxon>
        <taxon>Stramenopiles</taxon>
        <taxon>Ochrophyta</taxon>
        <taxon>Eustigmatophyceae</taxon>
        <taxon>Eustigmatales</taxon>
        <taxon>Monodopsidaceae</taxon>
        <taxon>Microchloropsis</taxon>
        <taxon>Microchloropsis salina</taxon>
    </lineage>
</organism>
<feature type="compositionally biased region" description="Basic residues" evidence="1">
    <location>
        <begin position="165"/>
        <end position="174"/>
    </location>
</feature>
<dbReference type="Proteomes" id="UP000355283">
    <property type="component" value="Unassembled WGS sequence"/>
</dbReference>
<reference evidence="2 3" key="1">
    <citation type="submission" date="2019-01" db="EMBL/GenBank/DDBJ databases">
        <title>Nuclear Genome Assembly of the Microalgal Biofuel strain Nannochloropsis salina CCMP1776.</title>
        <authorList>
            <person name="Hovde B."/>
        </authorList>
    </citation>
    <scope>NUCLEOTIDE SEQUENCE [LARGE SCALE GENOMIC DNA]</scope>
    <source>
        <strain evidence="2 3">CCMP1776</strain>
    </source>
</reference>
<protein>
    <submittedName>
        <fullName evidence="2">Uncharacterized protein</fullName>
    </submittedName>
</protein>
<gene>
    <name evidence="2" type="ORF">NSK_001947</name>
</gene>
<evidence type="ECO:0000313" key="2">
    <source>
        <dbReference type="EMBL" id="TFJ86859.1"/>
    </source>
</evidence>
<dbReference type="EMBL" id="SDOX01000007">
    <property type="protein sequence ID" value="TFJ86859.1"/>
    <property type="molecule type" value="Genomic_DNA"/>
</dbReference>
<accession>A0A4D9DE06</accession>
<feature type="region of interest" description="Disordered" evidence="1">
    <location>
        <begin position="195"/>
        <end position="271"/>
    </location>
</feature>
<sequence length="271" mass="29666">MFGIFDKLNLFHGGAAVGSHPKSSLLSSFPSTCPLDAPAPKDEGMEKEDVTDLPLFQEGMSLLAKLRGVLRVDEEESDRQDHVDEEAVTKAPFDKAQARPMSGPERGESRRETFDQLQTSMAPGVDSPCGPSVSENSPLRLLRHDTFRPRSAASLGITSPELKAVRLRKTRRRTRDQQRQDECLRAPEAGAALLQSKGPQSIQDEGKTDSPAHYPAGLRLQRNAAQSEMKDVNVEPSATHSVPSVTSPDPHKRARRSLRGSARRSTRGSLV</sequence>
<feature type="region of interest" description="Disordered" evidence="1">
    <location>
        <begin position="164"/>
        <end position="183"/>
    </location>
</feature>
<dbReference type="OrthoDB" id="10304500at2759"/>
<evidence type="ECO:0000313" key="3">
    <source>
        <dbReference type="Proteomes" id="UP000355283"/>
    </source>
</evidence>
<name>A0A4D9DE06_9STRA</name>